<gene>
    <name evidence="1" type="ORF">EXU30_13375</name>
</gene>
<evidence type="ECO:0000313" key="2">
    <source>
        <dbReference type="Proteomes" id="UP000291106"/>
    </source>
</evidence>
<dbReference type="EMBL" id="CP036200">
    <property type="protein sequence ID" value="QBF84908.1"/>
    <property type="molecule type" value="Genomic_DNA"/>
</dbReference>
<dbReference type="KEGG" id="smai:EXU30_13375"/>
<accession>A0A411PN64</accession>
<evidence type="ECO:0000313" key="1">
    <source>
        <dbReference type="EMBL" id="QBF84908.1"/>
    </source>
</evidence>
<sequence>MPVLANTSLEQQLIQCGGVQDKLDRLICYDKLAASVGTMSIQPVANSTEQAPPVVVANTASVSTASVSESITSQQQEFGLKKKVEEEVEKISATIVNVKKDPYDAFIITLDNGQVWKQSESRRYKLKPGQVVSIETGMFGSFNLGVEDRNSTTRVKRVK</sequence>
<keyword evidence="2" id="KW-1185">Reference proteome</keyword>
<dbReference type="PIRSF" id="PIRSF032038">
    <property type="entry name" value="UCP023238"/>
    <property type="match status" value="1"/>
</dbReference>
<name>A0A411PN64_9GAMM</name>
<organism evidence="1 2">
    <name type="scientific">Shewanella maritima</name>
    <dbReference type="NCBI Taxonomy" id="2520507"/>
    <lineage>
        <taxon>Bacteria</taxon>
        <taxon>Pseudomonadati</taxon>
        <taxon>Pseudomonadota</taxon>
        <taxon>Gammaproteobacteria</taxon>
        <taxon>Alteromonadales</taxon>
        <taxon>Shewanellaceae</taxon>
        <taxon>Shewanella</taxon>
    </lineage>
</organism>
<dbReference type="AlphaFoldDB" id="A0A411PN64"/>
<dbReference type="InterPro" id="IPR016987">
    <property type="entry name" value="UCP023238"/>
</dbReference>
<protein>
    <submittedName>
        <fullName evidence="1">Uncharacterized protein</fullName>
    </submittedName>
</protein>
<proteinExistence type="predicted"/>
<dbReference type="OrthoDB" id="4750212at2"/>
<reference evidence="1 2" key="1">
    <citation type="submission" date="2019-02" db="EMBL/GenBank/DDBJ databases">
        <title>Shewanella sp. D4-2 isolated from Dokdo Island.</title>
        <authorList>
            <person name="Baek K."/>
        </authorList>
    </citation>
    <scope>NUCLEOTIDE SEQUENCE [LARGE SCALE GENOMIC DNA]</scope>
    <source>
        <strain evidence="1 2">D4-2</strain>
    </source>
</reference>
<dbReference type="Proteomes" id="UP000291106">
    <property type="component" value="Chromosome"/>
</dbReference>